<feature type="domain" description="Thioredoxin" evidence="2">
    <location>
        <begin position="247"/>
        <end position="405"/>
    </location>
</feature>
<dbReference type="Proteomes" id="UP000515291">
    <property type="component" value="Chromosome"/>
</dbReference>
<dbReference type="PROSITE" id="PS51352">
    <property type="entry name" value="THIOREDOXIN_2"/>
    <property type="match status" value="1"/>
</dbReference>
<dbReference type="InterPro" id="IPR036249">
    <property type="entry name" value="Thioredoxin-like_sf"/>
</dbReference>
<keyword evidence="1" id="KW-1133">Transmembrane helix</keyword>
<evidence type="ECO:0000256" key="1">
    <source>
        <dbReference type="SAM" id="Phobius"/>
    </source>
</evidence>
<feature type="transmembrane region" description="Helical" evidence="1">
    <location>
        <begin position="40"/>
        <end position="65"/>
    </location>
</feature>
<feature type="transmembrane region" description="Helical" evidence="1">
    <location>
        <begin position="77"/>
        <end position="104"/>
    </location>
</feature>
<dbReference type="AlphaFoldDB" id="A0A7G6U373"/>
<evidence type="ECO:0000313" key="4">
    <source>
        <dbReference type="Proteomes" id="UP000515291"/>
    </source>
</evidence>
<dbReference type="KEGG" id="trb:HB776_21265"/>
<dbReference type="InterPro" id="IPR013766">
    <property type="entry name" value="Thioredoxin_domain"/>
</dbReference>
<dbReference type="InterPro" id="IPR000866">
    <property type="entry name" value="AhpC/TSA"/>
</dbReference>
<dbReference type="CDD" id="cd03012">
    <property type="entry name" value="TlpA_like_DipZ_like"/>
    <property type="match status" value="1"/>
</dbReference>
<evidence type="ECO:0000259" key="2">
    <source>
        <dbReference type="PROSITE" id="PS51352"/>
    </source>
</evidence>
<dbReference type="SUPFAM" id="SSF52833">
    <property type="entry name" value="Thioredoxin-like"/>
    <property type="match status" value="1"/>
</dbReference>
<dbReference type="Gene3D" id="2.60.120.260">
    <property type="entry name" value="Galactose-binding domain-like"/>
    <property type="match status" value="1"/>
</dbReference>
<dbReference type="PANTHER" id="PTHR42852">
    <property type="entry name" value="THIOL:DISULFIDE INTERCHANGE PROTEIN DSBE"/>
    <property type="match status" value="1"/>
</dbReference>
<sequence length="580" mass="61591">MTLFILAYAAGLLTIASPCIFPILPIILARADEPFRRSGLPLLIGLTLTFAVAASLASVAGNWAIEANRYGRTIALIAMTLFGLALLLPTLATRLMAPLVLLGVKLSGWAGQNDAKANRTPVASLLLGIATGLVWAPCAGPVLGLILTGAALHGPAIDTVLLLLAYGLGAATSLAAGMLLGGRLLAKARELMPWSDGVRRALGGAVVLGAIAIWAGLDTRLLTQLSLPSTTAFESKLIDTLQPAPSARAGTSMGNATARPTLSGPLASIVGSRQWLNTSPLKAEDLQGKVVLVNFWTYSCINCLRVLPHVRAWADKYRDQGLVVIGVHTPEFAFEKNVGNVSTATTKLGVGYPVAIDNDFRIWRAFGNNAWPALYFVGADGRIRHQAIGEGNYATSEKVIQQLLAEAGHKPTVEAATVRAEGSQVAADEEQLRSSETYLGYAQATGFTSPGGAREDVPSLYRGIDMLPLNRWTLGGTWTIGREYAQLDDASGRIAYRFHARDLHLVLGPTRDGKPVRFRVIIDGVPPGASHGTDTDAEGYGTVTDAKLYQLVRQVGDVTDRTFGIEFLDPGVRAYAFTFG</sequence>
<dbReference type="InterPro" id="IPR041017">
    <property type="entry name" value="Thioredoxin_10"/>
</dbReference>
<dbReference type="Pfam" id="PF13386">
    <property type="entry name" value="DsbD_2"/>
    <property type="match status" value="1"/>
</dbReference>
<gene>
    <name evidence="3" type="ORF">HB776_21265</name>
</gene>
<dbReference type="Gene3D" id="3.40.30.10">
    <property type="entry name" value="Glutaredoxin"/>
    <property type="match status" value="1"/>
</dbReference>
<proteinExistence type="predicted"/>
<name>A0A7G6U373_9BRAD</name>
<dbReference type="RefSeq" id="WP_184512178.1">
    <property type="nucleotide sequence ID" value="NZ_CP050292.1"/>
</dbReference>
<dbReference type="InterPro" id="IPR039447">
    <property type="entry name" value="UreH-like_TM_dom"/>
</dbReference>
<feature type="transmembrane region" description="Helical" evidence="1">
    <location>
        <begin position="163"/>
        <end position="186"/>
    </location>
</feature>
<dbReference type="PANTHER" id="PTHR42852:SF13">
    <property type="entry name" value="PROTEIN DIPZ"/>
    <property type="match status" value="1"/>
</dbReference>
<keyword evidence="1" id="KW-0812">Transmembrane</keyword>
<feature type="transmembrane region" description="Helical" evidence="1">
    <location>
        <begin position="125"/>
        <end position="151"/>
    </location>
</feature>
<dbReference type="InterPro" id="IPR050553">
    <property type="entry name" value="Thioredoxin_ResA/DsbE_sf"/>
</dbReference>
<dbReference type="GO" id="GO:0016491">
    <property type="term" value="F:oxidoreductase activity"/>
    <property type="evidence" value="ECO:0007669"/>
    <property type="project" value="InterPro"/>
</dbReference>
<reference evidence="4" key="1">
    <citation type="journal article" date="2020" name="Mol. Plant Microbe">
        <title>Rhizobial microsymbionts of the narrowly endemic Oxytropis species growing in Kamchatka are characterized by significant genetic diversity and possess a set of genes that are associated with T3SS and T6SS secretion systems and can affect the development of symbiosis.</title>
        <authorList>
            <person name="Safronova V."/>
            <person name="Guro P."/>
            <person name="Sazanova A."/>
            <person name="Kuznetsova I."/>
            <person name="Belimov A."/>
            <person name="Yakubov V."/>
            <person name="Chirak E."/>
            <person name="Afonin A."/>
            <person name="Gogolev Y."/>
            <person name="Andronov E."/>
            <person name="Tikhonovich I."/>
        </authorList>
    </citation>
    <scope>NUCLEOTIDE SEQUENCE [LARGE SCALE GENOMIC DNA]</scope>
    <source>
        <strain evidence="4">581</strain>
    </source>
</reference>
<evidence type="ECO:0000313" key="3">
    <source>
        <dbReference type="EMBL" id="QND73455.1"/>
    </source>
</evidence>
<dbReference type="Pfam" id="PF17991">
    <property type="entry name" value="Thioredoxin_10"/>
    <property type="match status" value="1"/>
</dbReference>
<protein>
    <submittedName>
        <fullName evidence="3">Cytochrome c biogenesis protein DipZ</fullName>
    </submittedName>
</protein>
<dbReference type="EMBL" id="CP050292">
    <property type="protein sequence ID" value="QND73455.1"/>
    <property type="molecule type" value="Genomic_DNA"/>
</dbReference>
<dbReference type="Pfam" id="PF00578">
    <property type="entry name" value="AhpC-TSA"/>
    <property type="match status" value="1"/>
</dbReference>
<keyword evidence="1" id="KW-0472">Membrane</keyword>
<dbReference type="GO" id="GO:0016209">
    <property type="term" value="F:antioxidant activity"/>
    <property type="evidence" value="ECO:0007669"/>
    <property type="project" value="InterPro"/>
</dbReference>
<feature type="transmembrane region" description="Helical" evidence="1">
    <location>
        <begin position="6"/>
        <end position="28"/>
    </location>
</feature>
<accession>A0A7G6U373</accession>
<organism evidence="3 4">
    <name type="scientific">Tardiphaga robiniae</name>
    <dbReference type="NCBI Taxonomy" id="943830"/>
    <lineage>
        <taxon>Bacteria</taxon>
        <taxon>Pseudomonadati</taxon>
        <taxon>Pseudomonadota</taxon>
        <taxon>Alphaproteobacteria</taxon>
        <taxon>Hyphomicrobiales</taxon>
        <taxon>Nitrobacteraceae</taxon>
        <taxon>Tardiphaga</taxon>
    </lineage>
</organism>